<comment type="catalytic activity">
    <reaction evidence="3 4">
        <text>N-[(R)-4-phosphopantothenoyl]-L-cysteine + H(+) = (R)-4'-phosphopantetheine + CO2</text>
        <dbReference type="Rhea" id="RHEA:16793"/>
        <dbReference type="ChEBI" id="CHEBI:15378"/>
        <dbReference type="ChEBI" id="CHEBI:16526"/>
        <dbReference type="ChEBI" id="CHEBI:59458"/>
        <dbReference type="ChEBI" id="CHEBI:61723"/>
        <dbReference type="EC" id="4.1.1.36"/>
    </reaction>
</comment>
<feature type="domain" description="DNA/pantothenate metabolism flavoprotein C-terminal" evidence="6">
    <location>
        <begin position="185"/>
        <end position="393"/>
    </location>
</feature>
<comment type="function">
    <text evidence="4">Catalyzes two steps in the biosynthesis of coenzyme A. In the first step cysteine is conjugated to 4'-phosphopantothenate to form 4-phosphopantothenoylcysteine, in the latter compound is decarboxylated to form 4'-phosphopantotheine.</text>
</comment>
<dbReference type="NCBIfam" id="TIGR00521">
    <property type="entry name" value="coaBC_dfp"/>
    <property type="match status" value="1"/>
</dbReference>
<proteinExistence type="inferred from homology"/>
<comment type="function">
    <text evidence="3">Catalyzes two sequential steps in the biosynthesis of coenzyme A. In the first step cysteine is conjugated to 4'-phosphopantothenate to form 4-phosphopantothenoylcysteine. In the second step the latter compound is decarboxylated to form 4'-phosphopantotheine.</text>
</comment>
<keyword evidence="2 3" id="KW-0456">Lyase</keyword>
<dbReference type="PROSITE" id="PS51257">
    <property type="entry name" value="PROKAR_LIPOPROTEIN"/>
    <property type="match status" value="1"/>
</dbReference>
<feature type="domain" description="Flavoprotein" evidence="5">
    <location>
        <begin position="5"/>
        <end position="177"/>
    </location>
</feature>
<evidence type="ECO:0000313" key="8">
    <source>
        <dbReference type="Proteomes" id="UP000179129"/>
    </source>
</evidence>
<keyword evidence="3 4" id="KW-0285">Flavoprotein</keyword>
<accession>A0A1F5Z3B1</accession>
<comment type="similarity">
    <text evidence="3 4">In the C-terminal section; belongs to the PPC synthetase family.</text>
</comment>
<organism evidence="7 8">
    <name type="scientific">Candidatus Glassbacteria bacterium RIFCSPLOWO2_12_FULL_58_11</name>
    <dbReference type="NCBI Taxonomy" id="1817867"/>
    <lineage>
        <taxon>Bacteria</taxon>
        <taxon>Candidatus Glassiibacteriota</taxon>
    </lineage>
</organism>
<evidence type="ECO:0000259" key="6">
    <source>
        <dbReference type="Pfam" id="PF04127"/>
    </source>
</evidence>
<dbReference type="GO" id="GO:0004632">
    <property type="term" value="F:phosphopantothenate--cysteine ligase activity"/>
    <property type="evidence" value="ECO:0007669"/>
    <property type="project" value="UniProtKB-UniRule"/>
</dbReference>
<feature type="region of interest" description="Phosphopantothenoylcysteine decarboxylase" evidence="3">
    <location>
        <begin position="1"/>
        <end position="189"/>
    </location>
</feature>
<comment type="caution">
    <text evidence="7">The sequence shown here is derived from an EMBL/GenBank/DDBJ whole genome shotgun (WGS) entry which is preliminary data.</text>
</comment>
<evidence type="ECO:0000256" key="1">
    <source>
        <dbReference type="ARBA" id="ARBA00022793"/>
    </source>
</evidence>
<comment type="caution">
    <text evidence="3">Lacks conserved residue(s) required for the propagation of feature annotation.</text>
</comment>
<gene>
    <name evidence="3" type="primary">coaBC</name>
    <name evidence="7" type="ORF">A3F83_01790</name>
</gene>
<feature type="region of interest" description="Phosphopantothenate--cysteine ligase" evidence="3">
    <location>
        <begin position="190"/>
        <end position="400"/>
    </location>
</feature>
<dbReference type="PANTHER" id="PTHR14359">
    <property type="entry name" value="HOMO-OLIGOMERIC FLAVIN CONTAINING CYS DECARBOXYLASE FAMILY"/>
    <property type="match status" value="1"/>
</dbReference>
<reference evidence="7 8" key="1">
    <citation type="journal article" date="2016" name="Nat. Commun.">
        <title>Thousands of microbial genomes shed light on interconnected biogeochemical processes in an aquifer system.</title>
        <authorList>
            <person name="Anantharaman K."/>
            <person name="Brown C.T."/>
            <person name="Hug L.A."/>
            <person name="Sharon I."/>
            <person name="Castelle C.J."/>
            <person name="Probst A.J."/>
            <person name="Thomas B.C."/>
            <person name="Singh A."/>
            <person name="Wilkins M.J."/>
            <person name="Karaoz U."/>
            <person name="Brodie E.L."/>
            <person name="Williams K.H."/>
            <person name="Hubbard S.S."/>
            <person name="Banfield J.F."/>
        </authorList>
    </citation>
    <scope>NUCLEOTIDE SEQUENCE [LARGE SCALE GENOMIC DNA]</scope>
</reference>
<dbReference type="AlphaFoldDB" id="A0A1F5Z3B1"/>
<keyword evidence="3 4" id="KW-0288">FMN</keyword>
<dbReference type="GO" id="GO:0004633">
    <property type="term" value="F:phosphopantothenoylcysteine decarboxylase activity"/>
    <property type="evidence" value="ECO:0007669"/>
    <property type="project" value="UniProtKB-UniRule"/>
</dbReference>
<dbReference type="STRING" id="1817867.A3F83_01790"/>
<dbReference type="Proteomes" id="UP000179129">
    <property type="component" value="Unassembled WGS sequence"/>
</dbReference>
<sequence length="400" mass="42322">MLRDKRILVGLSGGIACYKACDLVSRLVQLGASVRVVMTRNAARFVGPLTLQALSGALVHTDMFEPAGQDSLDHLRLVEFAQVFVIVPATANILAKLAQGLADDLLSTCFLAAGCPVLAAPAMESKMYLNPATQANLALLESRGVHILHPESGHLASGAEGVGRLPDRERIIEKIASILGAGDCLKGKTVLVTAGPTREALDPVRYLSNYSSGRMGFALARAAARLGAKKVHLVSGPASLPTPLGVFRHDITTAAEMLEAVKPLAAKCDLVLAAAAVSDFAPETFAPQKLKKGALKNSLKLVRTPDILEYISKNRKPGAVLVGFALETENELENGREKLRRKTLDFIVVNNPLHKGAGFGGETNRVAVLDAAGGETDLPLMSKEELAGRLLELAAGRLKP</sequence>
<dbReference type="GO" id="GO:0046872">
    <property type="term" value="F:metal ion binding"/>
    <property type="evidence" value="ECO:0007669"/>
    <property type="project" value="UniProtKB-KW"/>
</dbReference>
<dbReference type="UniPathway" id="UPA00241">
    <property type="reaction ID" value="UER00353"/>
</dbReference>
<feature type="binding site" evidence="3">
    <location>
        <position position="342"/>
    </location>
    <ligand>
        <name>CTP</name>
        <dbReference type="ChEBI" id="CHEBI:37563"/>
    </ligand>
</feature>
<feature type="binding site" evidence="3">
    <location>
        <position position="324"/>
    </location>
    <ligand>
        <name>CTP</name>
        <dbReference type="ChEBI" id="CHEBI:37563"/>
    </ligand>
</feature>
<comment type="pathway">
    <text evidence="3 4">Cofactor biosynthesis; coenzyme A biosynthesis; CoA from (R)-pantothenate: step 3/5.</text>
</comment>
<dbReference type="SUPFAM" id="SSF102645">
    <property type="entry name" value="CoaB-like"/>
    <property type="match status" value="1"/>
</dbReference>
<comment type="cofactor">
    <cofactor evidence="3">
        <name>FMN</name>
        <dbReference type="ChEBI" id="CHEBI:58210"/>
    </cofactor>
    <text evidence="3">Binds 1 FMN per subunit.</text>
</comment>
<keyword evidence="3" id="KW-0511">Multifunctional enzyme</keyword>
<feature type="binding site" evidence="3">
    <location>
        <position position="289"/>
    </location>
    <ligand>
        <name>CTP</name>
        <dbReference type="ChEBI" id="CHEBI:37563"/>
    </ligand>
</feature>
<dbReference type="InterPro" id="IPR005252">
    <property type="entry name" value="CoaBC"/>
</dbReference>
<dbReference type="EC" id="6.3.2.5" evidence="3"/>
<dbReference type="Pfam" id="PF04127">
    <property type="entry name" value="DFP"/>
    <property type="match status" value="1"/>
</dbReference>
<dbReference type="GO" id="GO:0010181">
    <property type="term" value="F:FMN binding"/>
    <property type="evidence" value="ECO:0007669"/>
    <property type="project" value="UniProtKB-UniRule"/>
</dbReference>
<dbReference type="HAMAP" id="MF_02225">
    <property type="entry name" value="CoaBC"/>
    <property type="match status" value="1"/>
</dbReference>
<protein>
    <recommendedName>
        <fullName evidence="3">Coenzyme A biosynthesis bifunctional protein CoaBC</fullName>
    </recommendedName>
    <alternativeName>
        <fullName evidence="3">DNA/pantothenate metabolism flavoprotein</fullName>
    </alternativeName>
    <alternativeName>
        <fullName evidence="3">Phosphopantothenoylcysteine synthetase/decarboxylase</fullName>
        <shortName evidence="3">PPCS-PPCDC</shortName>
    </alternativeName>
    <domain>
        <recommendedName>
            <fullName evidence="3">Phosphopantothenoylcysteine decarboxylase</fullName>
            <shortName evidence="3">PPC decarboxylase</shortName>
            <shortName evidence="3">PPC-DC</shortName>
            <ecNumber evidence="3">4.1.1.36</ecNumber>
        </recommendedName>
        <alternativeName>
            <fullName evidence="3">CoaC</fullName>
        </alternativeName>
    </domain>
    <domain>
        <recommendedName>
            <fullName evidence="3">Phosphopantothenate--cysteine ligase</fullName>
            <ecNumber evidence="3">6.3.2.5</ecNumber>
        </recommendedName>
        <alternativeName>
            <fullName evidence="3">CoaB</fullName>
        </alternativeName>
        <alternativeName>
            <fullName evidence="3">Phosphopantothenoylcysteine synthetase</fullName>
            <shortName evidence="3">PPC synthetase</shortName>
            <shortName evidence="3">PPC-S</shortName>
        </alternativeName>
    </domain>
</protein>
<evidence type="ECO:0000256" key="2">
    <source>
        <dbReference type="ARBA" id="ARBA00023239"/>
    </source>
</evidence>
<evidence type="ECO:0000313" key="7">
    <source>
        <dbReference type="EMBL" id="OGG06667.1"/>
    </source>
</evidence>
<dbReference type="SUPFAM" id="SSF52507">
    <property type="entry name" value="Homo-oligomeric flavin-containing Cys decarboxylases, HFCD"/>
    <property type="match status" value="1"/>
</dbReference>
<keyword evidence="1 3" id="KW-0210">Decarboxylase</keyword>
<evidence type="ECO:0000256" key="3">
    <source>
        <dbReference type="HAMAP-Rule" id="MF_02225"/>
    </source>
</evidence>
<comment type="cofactor">
    <cofactor evidence="3">
        <name>Mg(2+)</name>
        <dbReference type="ChEBI" id="CHEBI:18420"/>
    </cofactor>
</comment>
<dbReference type="Pfam" id="PF02441">
    <property type="entry name" value="Flavoprotein"/>
    <property type="match status" value="1"/>
</dbReference>
<dbReference type="InterPro" id="IPR003382">
    <property type="entry name" value="Flavoprotein"/>
</dbReference>
<evidence type="ECO:0000256" key="4">
    <source>
        <dbReference type="RuleBase" id="RU364078"/>
    </source>
</evidence>
<evidence type="ECO:0000259" key="5">
    <source>
        <dbReference type="Pfam" id="PF02441"/>
    </source>
</evidence>
<feature type="binding site" evidence="3">
    <location>
        <begin position="305"/>
        <end position="308"/>
    </location>
    <ligand>
        <name>CTP</name>
        <dbReference type="ChEBI" id="CHEBI:37563"/>
    </ligand>
</feature>
<comment type="catalytic activity">
    <reaction evidence="3 4">
        <text>(R)-4'-phosphopantothenate + L-cysteine + CTP = N-[(R)-4-phosphopantothenoyl]-L-cysteine + CMP + diphosphate + H(+)</text>
        <dbReference type="Rhea" id="RHEA:19397"/>
        <dbReference type="ChEBI" id="CHEBI:10986"/>
        <dbReference type="ChEBI" id="CHEBI:15378"/>
        <dbReference type="ChEBI" id="CHEBI:33019"/>
        <dbReference type="ChEBI" id="CHEBI:35235"/>
        <dbReference type="ChEBI" id="CHEBI:37563"/>
        <dbReference type="ChEBI" id="CHEBI:59458"/>
        <dbReference type="ChEBI" id="CHEBI:60377"/>
        <dbReference type="EC" id="6.3.2.5"/>
    </reaction>
</comment>
<name>A0A1F5Z3B1_9BACT</name>
<dbReference type="EMBL" id="MFIX01000013">
    <property type="protein sequence ID" value="OGG06667.1"/>
    <property type="molecule type" value="Genomic_DNA"/>
</dbReference>
<dbReference type="GO" id="GO:0071513">
    <property type="term" value="C:phosphopantothenoylcysteine decarboxylase complex"/>
    <property type="evidence" value="ECO:0007669"/>
    <property type="project" value="TreeGrafter"/>
</dbReference>
<dbReference type="PANTHER" id="PTHR14359:SF6">
    <property type="entry name" value="PHOSPHOPANTOTHENOYLCYSTEINE DECARBOXYLASE"/>
    <property type="match status" value="1"/>
</dbReference>
<dbReference type="InterPro" id="IPR035929">
    <property type="entry name" value="CoaB-like_sf"/>
</dbReference>
<dbReference type="InterPro" id="IPR036551">
    <property type="entry name" value="Flavin_trans-like"/>
</dbReference>
<feature type="binding site" evidence="3">
    <location>
        <position position="279"/>
    </location>
    <ligand>
        <name>CTP</name>
        <dbReference type="ChEBI" id="CHEBI:37563"/>
    </ligand>
</feature>
<comment type="pathway">
    <text evidence="3 4">Cofactor biosynthesis; coenzyme A biosynthesis; CoA from (R)-pantothenate: step 2/5.</text>
</comment>
<feature type="binding site" evidence="3">
    <location>
        <position position="338"/>
    </location>
    <ligand>
        <name>CTP</name>
        <dbReference type="ChEBI" id="CHEBI:37563"/>
    </ligand>
</feature>
<dbReference type="GO" id="GO:0015941">
    <property type="term" value="P:pantothenate catabolic process"/>
    <property type="evidence" value="ECO:0007669"/>
    <property type="project" value="InterPro"/>
</dbReference>
<comment type="similarity">
    <text evidence="3 4">In the N-terminal section; belongs to the HFCD (homo-oligomeric flavin containing Cys decarboxylase) superfamily.</text>
</comment>
<keyword evidence="3" id="KW-0460">Magnesium</keyword>
<keyword evidence="3 4" id="KW-0436">Ligase</keyword>
<dbReference type="GO" id="GO:0015937">
    <property type="term" value="P:coenzyme A biosynthetic process"/>
    <property type="evidence" value="ECO:0007669"/>
    <property type="project" value="UniProtKB-UniRule"/>
</dbReference>
<keyword evidence="3" id="KW-0479">Metal-binding</keyword>
<dbReference type="Gene3D" id="3.40.50.10300">
    <property type="entry name" value="CoaB-like"/>
    <property type="match status" value="1"/>
</dbReference>
<dbReference type="InterPro" id="IPR007085">
    <property type="entry name" value="DNA/pantothenate-metab_flavo_C"/>
</dbReference>
<dbReference type="Gene3D" id="3.40.50.1950">
    <property type="entry name" value="Flavin prenyltransferase-like"/>
    <property type="match status" value="1"/>
</dbReference>
<dbReference type="EC" id="4.1.1.36" evidence="3"/>